<reference evidence="2" key="1">
    <citation type="submission" date="2020-06" db="EMBL/GenBank/DDBJ databases">
        <authorList>
            <person name="Li T."/>
            <person name="Hu X."/>
            <person name="Zhang T."/>
            <person name="Song X."/>
            <person name="Zhang H."/>
            <person name="Dai N."/>
            <person name="Sheng W."/>
            <person name="Hou X."/>
            <person name="Wei L."/>
        </authorList>
    </citation>
    <scope>NUCLEOTIDE SEQUENCE</scope>
    <source>
        <strain evidence="2">3651</strain>
        <tissue evidence="2">Leaf</tissue>
    </source>
</reference>
<reference evidence="2" key="2">
    <citation type="journal article" date="2024" name="Plant">
        <title>Genomic evolution and insights into agronomic trait innovations of Sesamum species.</title>
        <authorList>
            <person name="Miao H."/>
            <person name="Wang L."/>
            <person name="Qu L."/>
            <person name="Liu H."/>
            <person name="Sun Y."/>
            <person name="Le M."/>
            <person name="Wang Q."/>
            <person name="Wei S."/>
            <person name="Zheng Y."/>
            <person name="Lin W."/>
            <person name="Duan Y."/>
            <person name="Cao H."/>
            <person name="Xiong S."/>
            <person name="Wang X."/>
            <person name="Wei L."/>
            <person name="Li C."/>
            <person name="Ma Q."/>
            <person name="Ju M."/>
            <person name="Zhao R."/>
            <person name="Li G."/>
            <person name="Mu C."/>
            <person name="Tian Q."/>
            <person name="Mei H."/>
            <person name="Zhang T."/>
            <person name="Gao T."/>
            <person name="Zhang H."/>
        </authorList>
    </citation>
    <scope>NUCLEOTIDE SEQUENCE</scope>
    <source>
        <strain evidence="2">3651</strain>
    </source>
</reference>
<organism evidence="2 3">
    <name type="scientific">Sesamum alatum</name>
    <dbReference type="NCBI Taxonomy" id="300844"/>
    <lineage>
        <taxon>Eukaryota</taxon>
        <taxon>Viridiplantae</taxon>
        <taxon>Streptophyta</taxon>
        <taxon>Embryophyta</taxon>
        <taxon>Tracheophyta</taxon>
        <taxon>Spermatophyta</taxon>
        <taxon>Magnoliopsida</taxon>
        <taxon>eudicotyledons</taxon>
        <taxon>Gunneridae</taxon>
        <taxon>Pentapetalae</taxon>
        <taxon>asterids</taxon>
        <taxon>lamiids</taxon>
        <taxon>Lamiales</taxon>
        <taxon>Pedaliaceae</taxon>
        <taxon>Sesamum</taxon>
    </lineage>
</organism>
<evidence type="ECO:0000313" key="2">
    <source>
        <dbReference type="EMBL" id="KAK4421883.1"/>
    </source>
</evidence>
<name>A0AAE1Y193_9LAMI</name>
<dbReference type="EMBL" id="JACGWO010000008">
    <property type="protein sequence ID" value="KAK4421883.1"/>
    <property type="molecule type" value="Genomic_DNA"/>
</dbReference>
<sequence length="186" mass="20676">MIPPLGYAWGRGCGQVVPPSQPDASYAPKASTHSFPSLSATPTMASSSRSLSANPTRLEPSVLTPVMPDTSFVRNIHLAIGAMLSGNYTHAWPKYSSRLYEWDCSDIDMRKAFNSKATNWLRDYRQWPPVIRGAVGEVARGQERDQALVRARKHIVPRPAPMDLSRTLDILPTISRPPAQEGYHRH</sequence>
<protein>
    <submittedName>
        <fullName evidence="2">Uncharacterized protein</fullName>
    </submittedName>
</protein>
<dbReference type="Proteomes" id="UP001293254">
    <property type="component" value="Unassembled WGS sequence"/>
</dbReference>
<accession>A0AAE1Y193</accession>
<feature type="compositionally biased region" description="Polar residues" evidence="1">
    <location>
        <begin position="31"/>
        <end position="55"/>
    </location>
</feature>
<dbReference type="AlphaFoldDB" id="A0AAE1Y193"/>
<evidence type="ECO:0000256" key="1">
    <source>
        <dbReference type="SAM" id="MobiDB-lite"/>
    </source>
</evidence>
<proteinExistence type="predicted"/>
<keyword evidence="3" id="KW-1185">Reference proteome</keyword>
<gene>
    <name evidence="2" type="ORF">Salat_2138900</name>
</gene>
<comment type="caution">
    <text evidence="2">The sequence shown here is derived from an EMBL/GenBank/DDBJ whole genome shotgun (WGS) entry which is preliminary data.</text>
</comment>
<evidence type="ECO:0000313" key="3">
    <source>
        <dbReference type="Proteomes" id="UP001293254"/>
    </source>
</evidence>
<feature type="region of interest" description="Disordered" evidence="1">
    <location>
        <begin position="20"/>
        <end position="56"/>
    </location>
</feature>